<name>A0A4Q2UQT2_9BACT</name>
<dbReference type="AlphaFoldDB" id="A0A4Q2UQT2"/>
<sequence>MKLTGHSISSRTASKPVRIFLVEDNEDQGTLIQKIVQQSLPNVQVIWARSPKEALVQLDAWTYQEWEIPKLILMDLYMPDRIDGLALLEYIKNMPFPLGQVPVVTFSSSDNSADILKTYELGASSYLKKPVDYDQWLLYFQTLGSYWLETVTLPANRYRL</sequence>
<evidence type="ECO:0000256" key="1">
    <source>
        <dbReference type="PROSITE-ProRule" id="PRU00169"/>
    </source>
</evidence>
<dbReference type="Gene3D" id="3.40.50.2300">
    <property type="match status" value="1"/>
</dbReference>
<dbReference type="SMART" id="SM00448">
    <property type="entry name" value="REC"/>
    <property type="match status" value="1"/>
</dbReference>
<keyword evidence="1" id="KW-0597">Phosphoprotein</keyword>
<feature type="domain" description="Response regulatory" evidence="2">
    <location>
        <begin position="18"/>
        <end position="144"/>
    </location>
</feature>
<dbReference type="InterPro" id="IPR011006">
    <property type="entry name" value="CheY-like_superfamily"/>
</dbReference>
<dbReference type="InterPro" id="IPR001789">
    <property type="entry name" value="Sig_transdc_resp-reg_receiver"/>
</dbReference>
<keyword evidence="4" id="KW-1185">Reference proteome</keyword>
<dbReference type="PANTHER" id="PTHR44520">
    <property type="entry name" value="RESPONSE REGULATOR RCP1-RELATED"/>
    <property type="match status" value="1"/>
</dbReference>
<dbReference type="EMBL" id="SBLB01000001">
    <property type="protein sequence ID" value="RYC72127.1"/>
    <property type="molecule type" value="Genomic_DNA"/>
</dbReference>
<proteinExistence type="predicted"/>
<dbReference type="SUPFAM" id="SSF52172">
    <property type="entry name" value="CheY-like"/>
    <property type="match status" value="1"/>
</dbReference>
<evidence type="ECO:0000259" key="2">
    <source>
        <dbReference type="PROSITE" id="PS50110"/>
    </source>
</evidence>
<reference evidence="3 4" key="1">
    <citation type="submission" date="2019-01" db="EMBL/GenBank/DDBJ databases">
        <title>Spirosoma flava sp. nov., a propanil-degrading bacterium isolated from herbicide-contaminated soil.</title>
        <authorList>
            <person name="Zhang L."/>
            <person name="Jiang J.-D."/>
        </authorList>
    </citation>
    <scope>NUCLEOTIDE SEQUENCE [LARGE SCALE GENOMIC DNA]</scope>
    <source>
        <strain evidence="3 4">TY50</strain>
    </source>
</reference>
<protein>
    <submittedName>
        <fullName evidence="3">Response regulator</fullName>
    </submittedName>
</protein>
<evidence type="ECO:0000313" key="4">
    <source>
        <dbReference type="Proteomes" id="UP000290407"/>
    </source>
</evidence>
<gene>
    <name evidence="3" type="ORF">EQG79_08435</name>
</gene>
<dbReference type="Proteomes" id="UP000290407">
    <property type="component" value="Unassembled WGS sequence"/>
</dbReference>
<dbReference type="PROSITE" id="PS50110">
    <property type="entry name" value="RESPONSE_REGULATORY"/>
    <property type="match status" value="1"/>
</dbReference>
<dbReference type="InterPro" id="IPR052893">
    <property type="entry name" value="TCS_response_regulator"/>
</dbReference>
<accession>A0A4Q2UQT2</accession>
<evidence type="ECO:0000313" key="3">
    <source>
        <dbReference type="EMBL" id="RYC72127.1"/>
    </source>
</evidence>
<comment type="caution">
    <text evidence="3">The sequence shown here is derived from an EMBL/GenBank/DDBJ whole genome shotgun (WGS) entry which is preliminary data.</text>
</comment>
<dbReference type="Pfam" id="PF00072">
    <property type="entry name" value="Response_reg"/>
    <property type="match status" value="1"/>
</dbReference>
<feature type="modified residue" description="4-aspartylphosphate" evidence="1">
    <location>
        <position position="75"/>
    </location>
</feature>
<organism evidence="3 4">
    <name type="scientific">Spirosoma sordidisoli</name>
    <dbReference type="NCBI Taxonomy" id="2502893"/>
    <lineage>
        <taxon>Bacteria</taxon>
        <taxon>Pseudomonadati</taxon>
        <taxon>Bacteroidota</taxon>
        <taxon>Cytophagia</taxon>
        <taxon>Cytophagales</taxon>
        <taxon>Cytophagaceae</taxon>
        <taxon>Spirosoma</taxon>
    </lineage>
</organism>
<dbReference type="GO" id="GO:0000160">
    <property type="term" value="P:phosphorelay signal transduction system"/>
    <property type="evidence" value="ECO:0007669"/>
    <property type="project" value="InterPro"/>
</dbReference>